<dbReference type="RefSeq" id="WP_379949896.1">
    <property type="nucleotide sequence ID" value="NZ_JBHMAF010000074.1"/>
</dbReference>
<proteinExistence type="predicted"/>
<dbReference type="Proteomes" id="UP001589609">
    <property type="component" value="Unassembled WGS sequence"/>
</dbReference>
<evidence type="ECO:0000313" key="2">
    <source>
        <dbReference type="EMBL" id="MFB9759580.1"/>
    </source>
</evidence>
<reference evidence="2 3" key="1">
    <citation type="submission" date="2024-09" db="EMBL/GenBank/DDBJ databases">
        <authorList>
            <person name="Sun Q."/>
            <person name="Mori K."/>
        </authorList>
    </citation>
    <scope>NUCLEOTIDE SEQUENCE [LARGE SCALE GENOMIC DNA]</scope>
    <source>
        <strain evidence="2 3">JCM 11201</strain>
    </source>
</reference>
<evidence type="ECO:0000313" key="3">
    <source>
        <dbReference type="Proteomes" id="UP001589609"/>
    </source>
</evidence>
<name>A0ABV5WG93_9BACI</name>
<dbReference type="Pfam" id="PF05732">
    <property type="entry name" value="RepL"/>
    <property type="match status" value="1"/>
</dbReference>
<gene>
    <name evidence="2" type="ORF">ACFFMS_14235</name>
</gene>
<feature type="domain" description="Plasmid replication protein RepL" evidence="1">
    <location>
        <begin position="28"/>
        <end position="177"/>
    </location>
</feature>
<protein>
    <submittedName>
        <fullName evidence="2">Replication/maintenance protein RepL</fullName>
    </submittedName>
</protein>
<dbReference type="InterPro" id="IPR008813">
    <property type="entry name" value="Plasmid_replication_RepL"/>
</dbReference>
<comment type="caution">
    <text evidence="2">The sequence shown here is derived from an EMBL/GenBank/DDBJ whole genome shotgun (WGS) entry which is preliminary data.</text>
</comment>
<dbReference type="EMBL" id="JBHMAF010000074">
    <property type="protein sequence ID" value="MFB9759580.1"/>
    <property type="molecule type" value="Genomic_DNA"/>
</dbReference>
<organism evidence="2 3">
    <name type="scientific">Ectobacillus funiculus</name>
    <dbReference type="NCBI Taxonomy" id="137993"/>
    <lineage>
        <taxon>Bacteria</taxon>
        <taxon>Bacillati</taxon>
        <taxon>Bacillota</taxon>
        <taxon>Bacilli</taxon>
        <taxon>Bacillales</taxon>
        <taxon>Bacillaceae</taxon>
        <taxon>Ectobacillus</taxon>
    </lineage>
</organism>
<evidence type="ECO:0000259" key="1">
    <source>
        <dbReference type="Pfam" id="PF05732"/>
    </source>
</evidence>
<sequence length="190" mass="21906">MANKEEINISKDDLMQILELTGLPISSIERLIEIKEAEKKDEEQRKKEAANPPFVQVYKGMGLKALQWLIKENQLAGEIFVFFLDNMNNNNLVMASQKLLTEEFGKGRTTIYKAITYLEKHKFINIAKVGTANAYIINPEVAFQEGHHKKKYVGFNGTILLSESENKELFKKYKHDNIKVLKDNTEENKK</sequence>
<keyword evidence="3" id="KW-1185">Reference proteome</keyword>
<accession>A0ABV5WG93</accession>